<dbReference type="OrthoDB" id="43591at2"/>
<dbReference type="Proteomes" id="UP000236151">
    <property type="component" value="Unassembled WGS sequence"/>
</dbReference>
<comment type="caution">
    <text evidence="1">The sequence shown here is derived from an EMBL/GenBank/DDBJ whole genome shotgun (WGS) entry which is preliminary data.</text>
</comment>
<protein>
    <recommendedName>
        <fullName evidence="3">2-isopropylmalate synthase LeuA allosteric (dimerisation) domain-containing protein</fullName>
    </recommendedName>
</protein>
<dbReference type="RefSeq" id="WP_103079946.1">
    <property type="nucleotide sequence ID" value="NZ_CP021850.1"/>
</dbReference>
<evidence type="ECO:0008006" key="3">
    <source>
        <dbReference type="Google" id="ProtNLM"/>
    </source>
</evidence>
<evidence type="ECO:0000313" key="2">
    <source>
        <dbReference type="Proteomes" id="UP000236151"/>
    </source>
</evidence>
<dbReference type="EMBL" id="NIOJ01000002">
    <property type="protein sequence ID" value="PNU01366.1"/>
    <property type="molecule type" value="Genomic_DNA"/>
</dbReference>
<name>A0A2K2F455_9CLOT</name>
<reference evidence="2" key="1">
    <citation type="submission" date="2017-06" db="EMBL/GenBank/DDBJ databases">
        <title>Investigating the central metabolism of Clostridium thermosuccinogenes.</title>
        <authorList>
            <person name="Koendjbiharie J.G."/>
            <person name="Van Kranenburg R."/>
            <person name="Vriesendorp B."/>
        </authorList>
    </citation>
    <scope>NUCLEOTIDE SEQUENCE [LARGE SCALE GENOMIC DNA]</scope>
    <source>
        <strain evidence="2">DSM 5806</strain>
    </source>
</reference>
<dbReference type="AlphaFoldDB" id="A0A2K2F455"/>
<gene>
    <name evidence="1" type="ORF">CDQ84_01490</name>
</gene>
<dbReference type="KEGG" id="cthd:CDO33_04240"/>
<sequence length="207" mass="22999">MSIQEMEKYLCQVRSVHSCKILQDDSGEIQEVHIISDTGRSPKQISRDIQSVFMTKFGVNLDHKKISIAQIKSEDMEYGDFRLKFKALECLIDDRRSEVKVILEKDDELYEGIVSGPNTAGNALRMPARATLHAVENFFGLEDSFILEDIKIISLSGRDTVVVAVASVLGDKEQMLSGSAVVEGDMKEAAVKAALSAVNRIICKFSR</sequence>
<keyword evidence="2" id="KW-1185">Reference proteome</keyword>
<accession>A0A2K2F455</accession>
<proteinExistence type="predicted"/>
<evidence type="ECO:0000313" key="1">
    <source>
        <dbReference type="EMBL" id="PNU01366.1"/>
    </source>
</evidence>
<organism evidence="1 2">
    <name type="scientific">Clostridium thermosuccinogenes</name>
    <dbReference type="NCBI Taxonomy" id="84032"/>
    <lineage>
        <taxon>Bacteria</taxon>
        <taxon>Bacillati</taxon>
        <taxon>Bacillota</taxon>
        <taxon>Clostridia</taxon>
        <taxon>Eubacteriales</taxon>
        <taxon>Clostridiaceae</taxon>
        <taxon>Clostridium</taxon>
    </lineage>
</organism>